<reference evidence="1 2" key="1">
    <citation type="journal article" date="2020" name="bioRxiv">
        <title>Sequence and annotation of 42 cannabis genomes reveals extensive copy number variation in cannabinoid synthesis and pathogen resistance genes.</title>
        <authorList>
            <person name="Mckernan K.J."/>
            <person name="Helbert Y."/>
            <person name="Kane L.T."/>
            <person name="Ebling H."/>
            <person name="Zhang L."/>
            <person name="Liu B."/>
            <person name="Eaton Z."/>
            <person name="Mclaughlin S."/>
            <person name="Kingan S."/>
            <person name="Baybayan P."/>
            <person name="Concepcion G."/>
            <person name="Jordan M."/>
            <person name="Riva A."/>
            <person name="Barbazuk W."/>
            <person name="Harkins T."/>
        </authorList>
    </citation>
    <scope>NUCLEOTIDE SEQUENCE [LARGE SCALE GENOMIC DNA]</scope>
    <source>
        <strain evidence="2">cv. Jamaican Lion 4</strain>
        <tissue evidence="1">Leaf</tissue>
    </source>
</reference>
<proteinExistence type="predicted"/>
<dbReference type="EMBL" id="JAATIP010000099">
    <property type="protein sequence ID" value="KAF4373630.1"/>
    <property type="molecule type" value="Genomic_DNA"/>
</dbReference>
<evidence type="ECO:0000313" key="2">
    <source>
        <dbReference type="Proteomes" id="UP000525078"/>
    </source>
</evidence>
<sequence>MEEAHCVLTRFQSITKIEQTKKMSNQEEYLMNKIDKLKKENREKELTQLMYSNLYGKANLVGLSATDLNDLVCIIDKNLEEINKRIETIDAENNNTSSTSQVAIAAKAEVSAMNEDDEDVKTNVTVNDNNIKN</sequence>
<gene>
    <name evidence="1" type="ORF">F8388_025324</name>
</gene>
<evidence type="ECO:0000313" key="1">
    <source>
        <dbReference type="EMBL" id="KAF4373630.1"/>
    </source>
</evidence>
<dbReference type="Proteomes" id="UP000525078">
    <property type="component" value="Unassembled WGS sequence"/>
</dbReference>
<protein>
    <submittedName>
        <fullName evidence="1">Uncharacterized protein</fullName>
    </submittedName>
</protein>
<accession>A0A7J6FV70</accession>
<comment type="caution">
    <text evidence="1">The sequence shown here is derived from an EMBL/GenBank/DDBJ whole genome shotgun (WGS) entry which is preliminary data.</text>
</comment>
<name>A0A7J6FV70_CANSA</name>
<organism evidence="1 2">
    <name type="scientific">Cannabis sativa</name>
    <name type="common">Hemp</name>
    <name type="synonym">Marijuana</name>
    <dbReference type="NCBI Taxonomy" id="3483"/>
    <lineage>
        <taxon>Eukaryota</taxon>
        <taxon>Viridiplantae</taxon>
        <taxon>Streptophyta</taxon>
        <taxon>Embryophyta</taxon>
        <taxon>Tracheophyta</taxon>
        <taxon>Spermatophyta</taxon>
        <taxon>Magnoliopsida</taxon>
        <taxon>eudicotyledons</taxon>
        <taxon>Gunneridae</taxon>
        <taxon>Pentapetalae</taxon>
        <taxon>rosids</taxon>
        <taxon>fabids</taxon>
        <taxon>Rosales</taxon>
        <taxon>Cannabaceae</taxon>
        <taxon>Cannabis</taxon>
    </lineage>
</organism>
<dbReference type="AlphaFoldDB" id="A0A7J6FV70"/>